<dbReference type="PANTHER" id="PTHR34388">
    <property type="entry name" value="DNA POLYMERASE III SUBUNIT DELTA"/>
    <property type="match status" value="1"/>
</dbReference>
<proteinExistence type="inferred from homology"/>
<dbReference type="SUPFAM" id="SSF52540">
    <property type="entry name" value="P-loop containing nucleoside triphosphate hydrolases"/>
    <property type="match status" value="1"/>
</dbReference>
<dbReference type="AlphaFoldDB" id="A0A4D6XKJ0"/>
<dbReference type="RefSeq" id="WP_158340185.1">
    <property type="nucleotide sequence ID" value="NZ_CP034894.1"/>
</dbReference>
<protein>
    <recommendedName>
        <fullName evidence="2 10">DNA polymerase III subunit delta</fullName>
        <ecNumber evidence="1 10">2.7.7.7</ecNumber>
    </recommendedName>
</protein>
<keyword evidence="6" id="KW-0239">DNA-directed DNA polymerase</keyword>
<comment type="catalytic activity">
    <reaction evidence="9">
        <text>DNA(n) + a 2'-deoxyribonucleoside 5'-triphosphate = DNA(n+1) + diphosphate</text>
        <dbReference type="Rhea" id="RHEA:22508"/>
        <dbReference type="Rhea" id="RHEA-COMP:17339"/>
        <dbReference type="Rhea" id="RHEA-COMP:17340"/>
        <dbReference type="ChEBI" id="CHEBI:33019"/>
        <dbReference type="ChEBI" id="CHEBI:61560"/>
        <dbReference type="ChEBI" id="CHEBI:173112"/>
        <dbReference type="EC" id="2.7.7.7"/>
    </reaction>
</comment>
<evidence type="ECO:0000256" key="3">
    <source>
        <dbReference type="ARBA" id="ARBA00022679"/>
    </source>
</evidence>
<dbReference type="Proteomes" id="UP000298759">
    <property type="component" value="Chromosome"/>
</dbReference>
<organism evidence="13 14">
    <name type="scientific">Buchnera aphidicola</name>
    <name type="common">Aphis helianthi</name>
    <dbReference type="NCBI Taxonomy" id="2315802"/>
    <lineage>
        <taxon>Bacteria</taxon>
        <taxon>Pseudomonadati</taxon>
        <taxon>Pseudomonadota</taxon>
        <taxon>Gammaproteobacteria</taxon>
        <taxon>Enterobacterales</taxon>
        <taxon>Erwiniaceae</taxon>
        <taxon>Buchnera</taxon>
    </lineage>
</organism>
<dbReference type="GO" id="GO:0003677">
    <property type="term" value="F:DNA binding"/>
    <property type="evidence" value="ECO:0007669"/>
    <property type="project" value="InterPro"/>
</dbReference>
<dbReference type="EMBL" id="CP034894">
    <property type="protein sequence ID" value="QCI17252.1"/>
    <property type="molecule type" value="Genomic_DNA"/>
</dbReference>
<gene>
    <name evidence="13" type="primary">holA</name>
    <name evidence="13" type="ORF">D9V62_02255</name>
</gene>
<dbReference type="PANTHER" id="PTHR34388:SF1">
    <property type="entry name" value="DNA POLYMERASE III SUBUNIT DELTA"/>
    <property type="match status" value="1"/>
</dbReference>
<dbReference type="InterPro" id="IPR005790">
    <property type="entry name" value="DNA_polIII_delta"/>
</dbReference>
<evidence type="ECO:0000256" key="7">
    <source>
        <dbReference type="ARBA" id="ARBA00026073"/>
    </source>
</evidence>
<accession>A0A4D6XKJ0</accession>
<keyword evidence="5" id="KW-0235">DNA replication</keyword>
<evidence type="ECO:0000256" key="5">
    <source>
        <dbReference type="ARBA" id="ARBA00022705"/>
    </source>
</evidence>
<dbReference type="Pfam" id="PF14840">
    <property type="entry name" value="DNA_pol3_delt_C"/>
    <property type="match status" value="1"/>
</dbReference>
<reference evidence="13 14" key="2">
    <citation type="submission" date="2019-05" db="EMBL/GenBank/DDBJ databases">
        <title>Genome evolution of the obligate endosymbiont Buchnera aphidicola.</title>
        <authorList>
            <person name="Moran N.A."/>
        </authorList>
    </citation>
    <scope>NUCLEOTIDE SEQUENCE [LARGE SCALE GENOMIC DNA]</scope>
    <source>
        <strain evidence="13 14">Ahe</strain>
    </source>
</reference>
<dbReference type="InterPro" id="IPR008921">
    <property type="entry name" value="DNA_pol3_clamp-load_cplx_C"/>
</dbReference>
<evidence type="ECO:0000259" key="12">
    <source>
        <dbReference type="Pfam" id="PF14840"/>
    </source>
</evidence>
<name>A0A4D6XKJ0_9GAMM</name>
<evidence type="ECO:0000313" key="13">
    <source>
        <dbReference type="EMBL" id="QCI17252.1"/>
    </source>
</evidence>
<evidence type="ECO:0000256" key="8">
    <source>
        <dbReference type="ARBA" id="ARBA00034754"/>
    </source>
</evidence>
<dbReference type="InterPro" id="IPR032780">
    <property type="entry name" value="DNA_pol3_delt_C"/>
</dbReference>
<dbReference type="InterPro" id="IPR027417">
    <property type="entry name" value="P-loop_NTPase"/>
</dbReference>
<comment type="subunit">
    <text evidence="7">DNA polymerase III contains a core (composed of alpha, epsilon and theta chains) that associates with a tau subunit. This core dimerizes to form the POLIII' complex. PolIII' associates with the gamma complex (composed of gamma, delta, delta', psi and chi chains) and with the beta chain to form the complete DNA polymerase III complex.</text>
</comment>
<keyword evidence="4 13" id="KW-0548">Nucleotidyltransferase</keyword>
<evidence type="ECO:0000313" key="14">
    <source>
        <dbReference type="Proteomes" id="UP000298759"/>
    </source>
</evidence>
<evidence type="ECO:0000256" key="4">
    <source>
        <dbReference type="ARBA" id="ARBA00022695"/>
    </source>
</evidence>
<feature type="domain" description="DNA polymerase III delta N-terminal" evidence="11">
    <location>
        <begin position="21"/>
        <end position="122"/>
    </location>
</feature>
<dbReference type="SUPFAM" id="SSF48019">
    <property type="entry name" value="post-AAA+ oligomerization domain-like"/>
    <property type="match status" value="1"/>
</dbReference>
<dbReference type="InterPro" id="IPR010372">
    <property type="entry name" value="DNA_pol3_delta_N"/>
</dbReference>
<dbReference type="EC" id="2.7.7.7" evidence="1 10"/>
<reference evidence="13 14" key="1">
    <citation type="submission" date="2018-12" db="EMBL/GenBank/DDBJ databases">
        <authorList>
            <person name="Chong R.A."/>
        </authorList>
    </citation>
    <scope>NUCLEOTIDE SEQUENCE [LARGE SCALE GENOMIC DNA]</scope>
    <source>
        <strain evidence="13 14">Ahe</strain>
    </source>
</reference>
<comment type="similarity">
    <text evidence="8">Belongs to the DNA polymerase HolA subunit family.</text>
</comment>
<evidence type="ECO:0000256" key="6">
    <source>
        <dbReference type="ARBA" id="ARBA00022932"/>
    </source>
</evidence>
<evidence type="ECO:0000256" key="9">
    <source>
        <dbReference type="ARBA" id="ARBA00049244"/>
    </source>
</evidence>
<keyword evidence="3 13" id="KW-0808">Transferase</keyword>
<dbReference type="Gene3D" id="1.20.272.10">
    <property type="match status" value="1"/>
</dbReference>
<dbReference type="OrthoDB" id="9770982at2"/>
<evidence type="ECO:0000256" key="1">
    <source>
        <dbReference type="ARBA" id="ARBA00012417"/>
    </source>
</evidence>
<dbReference type="GO" id="GO:0003887">
    <property type="term" value="F:DNA-directed DNA polymerase activity"/>
    <property type="evidence" value="ECO:0007669"/>
    <property type="project" value="UniProtKB-UniRule"/>
</dbReference>
<dbReference type="Pfam" id="PF06144">
    <property type="entry name" value="DNA_pol3_delta"/>
    <property type="match status" value="1"/>
</dbReference>
<sequence length="334" mass="40232">MKFIYTEKLKKKIIKKFNLFYILLGEDLIFLNKNKKIILNCAKTQGFVENHVINIEKNTDWNKVINFYNSKNLFFKKKILIINLILKQLNSLLIQNINKLLSFENLDILTIVKFNQLSNNFKNYLLTQKNTLKTDIIWCFTPYGLTFKNWLKHEIKEKKIEITENAFLLLYKYYEGNTLLVHHILNMILLIWRNEYITSQKIKNIINKFAIFTPLDWINAIFQNKIEQAFYILDTFYKQKYNVLILIRSLQKDLLILINMKREKEINMNIFLKKNNVFLNRIKFFNFAIKSINFNNVLKVIRILLQIDIKIKIEYNHDVWMELKTLTLLLSSPI</sequence>
<dbReference type="GO" id="GO:0006261">
    <property type="term" value="P:DNA-templated DNA replication"/>
    <property type="evidence" value="ECO:0007669"/>
    <property type="project" value="TreeGrafter"/>
</dbReference>
<evidence type="ECO:0000259" key="11">
    <source>
        <dbReference type="Pfam" id="PF06144"/>
    </source>
</evidence>
<dbReference type="Gene3D" id="1.10.8.60">
    <property type="match status" value="1"/>
</dbReference>
<evidence type="ECO:0000256" key="10">
    <source>
        <dbReference type="NCBIfam" id="TIGR01128"/>
    </source>
</evidence>
<dbReference type="GO" id="GO:0009360">
    <property type="term" value="C:DNA polymerase III complex"/>
    <property type="evidence" value="ECO:0007669"/>
    <property type="project" value="UniProtKB-UniRule"/>
</dbReference>
<feature type="domain" description="DNA polymerase III subunit delta C-terminal" evidence="12">
    <location>
        <begin position="214"/>
        <end position="331"/>
    </location>
</feature>
<evidence type="ECO:0000256" key="2">
    <source>
        <dbReference type="ARBA" id="ARBA00017703"/>
    </source>
</evidence>
<dbReference type="NCBIfam" id="TIGR01128">
    <property type="entry name" value="holA"/>
    <property type="match status" value="1"/>
</dbReference>
<dbReference type="Gene3D" id="3.40.50.300">
    <property type="entry name" value="P-loop containing nucleotide triphosphate hydrolases"/>
    <property type="match status" value="1"/>
</dbReference>